<evidence type="ECO:0000313" key="5">
    <source>
        <dbReference type="EMBL" id="TWD79858.1"/>
    </source>
</evidence>
<feature type="binding site" evidence="4">
    <location>
        <position position="85"/>
    </location>
    <ligand>
        <name>Mg(2+)</name>
        <dbReference type="ChEBI" id="CHEBI:18420"/>
        <label>1</label>
        <note>catalytic</note>
    </ligand>
</feature>
<feature type="binding site" evidence="4">
    <location>
        <position position="84"/>
    </location>
    <ligand>
        <name>Mg(2+)</name>
        <dbReference type="ChEBI" id="CHEBI:18420"/>
        <label>1</label>
        <note>catalytic</note>
    </ligand>
</feature>
<dbReference type="InterPro" id="IPR000760">
    <property type="entry name" value="Inositol_monophosphatase-like"/>
</dbReference>
<comment type="cofactor">
    <cofactor evidence="4">
        <name>Mg(2+)</name>
        <dbReference type="ChEBI" id="CHEBI:18420"/>
    </cofactor>
</comment>
<feature type="binding site" evidence="4">
    <location>
        <position position="66"/>
    </location>
    <ligand>
        <name>Mg(2+)</name>
        <dbReference type="ChEBI" id="CHEBI:18420"/>
        <label>1</label>
        <note>catalytic</note>
    </ligand>
</feature>
<dbReference type="RefSeq" id="WP_145803335.1">
    <property type="nucleotide sequence ID" value="NZ_VIVK01000001.1"/>
</dbReference>
<gene>
    <name evidence="5" type="ORF">FB561_0924</name>
</gene>
<keyword evidence="2" id="KW-0378">Hydrolase</keyword>
<organism evidence="5 6">
    <name type="scientific">Kribbella amoyensis</name>
    <dbReference type="NCBI Taxonomy" id="996641"/>
    <lineage>
        <taxon>Bacteria</taxon>
        <taxon>Bacillati</taxon>
        <taxon>Actinomycetota</taxon>
        <taxon>Actinomycetes</taxon>
        <taxon>Propionibacteriales</taxon>
        <taxon>Kribbellaceae</taxon>
        <taxon>Kribbella</taxon>
    </lineage>
</organism>
<dbReference type="Pfam" id="PF00459">
    <property type="entry name" value="Inositol_P"/>
    <property type="match status" value="1"/>
</dbReference>
<keyword evidence="6" id="KW-1185">Reference proteome</keyword>
<dbReference type="InterPro" id="IPR020583">
    <property type="entry name" value="Inositol_monoP_metal-BS"/>
</dbReference>
<keyword evidence="1 4" id="KW-0479">Metal-binding</keyword>
<keyword evidence="3 4" id="KW-0460">Magnesium</keyword>
<dbReference type="Gene3D" id="3.40.190.80">
    <property type="match status" value="1"/>
</dbReference>
<dbReference type="PRINTS" id="PR00377">
    <property type="entry name" value="IMPHPHTASES"/>
</dbReference>
<dbReference type="GO" id="GO:0006020">
    <property type="term" value="P:inositol metabolic process"/>
    <property type="evidence" value="ECO:0007669"/>
    <property type="project" value="TreeGrafter"/>
</dbReference>
<dbReference type="OrthoDB" id="9772456at2"/>
<feature type="binding site" evidence="4">
    <location>
        <position position="213"/>
    </location>
    <ligand>
        <name>Mg(2+)</name>
        <dbReference type="ChEBI" id="CHEBI:18420"/>
        <label>1</label>
        <note>catalytic</note>
    </ligand>
</feature>
<dbReference type="PROSITE" id="PS00629">
    <property type="entry name" value="IMP_1"/>
    <property type="match status" value="1"/>
</dbReference>
<dbReference type="SUPFAM" id="SSF56655">
    <property type="entry name" value="Carbohydrate phosphatase"/>
    <property type="match status" value="1"/>
</dbReference>
<dbReference type="PANTHER" id="PTHR20854:SF4">
    <property type="entry name" value="INOSITOL-1-MONOPHOSPHATASE-RELATED"/>
    <property type="match status" value="1"/>
</dbReference>
<evidence type="ECO:0000256" key="1">
    <source>
        <dbReference type="ARBA" id="ARBA00022723"/>
    </source>
</evidence>
<evidence type="ECO:0000313" key="6">
    <source>
        <dbReference type="Proteomes" id="UP000318380"/>
    </source>
</evidence>
<dbReference type="EMBL" id="VIVK01000001">
    <property type="protein sequence ID" value="TWD79858.1"/>
    <property type="molecule type" value="Genomic_DNA"/>
</dbReference>
<evidence type="ECO:0000256" key="2">
    <source>
        <dbReference type="ARBA" id="ARBA00022801"/>
    </source>
</evidence>
<dbReference type="GO" id="GO:0008934">
    <property type="term" value="F:inositol monophosphate 1-phosphatase activity"/>
    <property type="evidence" value="ECO:0007669"/>
    <property type="project" value="TreeGrafter"/>
</dbReference>
<dbReference type="Proteomes" id="UP000318380">
    <property type="component" value="Unassembled WGS sequence"/>
</dbReference>
<protein>
    <submittedName>
        <fullName evidence="5">Myo-inositol-1(Or 4)-monophosphatase</fullName>
    </submittedName>
</protein>
<sequence length="264" mass="27792">MTELGRLLEIAEAAVDVAAGVVGARTPGALHFKGDRDMASETDIAVEQAVREYLAKVTPEIGFLGEEEGVRAGEGELSWVLDPIDGTVNYIHGVPLWGISLGLIDGTTSLLGVIDFPDLGRRYKAAQGHGAYRDGERIHVSTVDQLPEALVMAGDFAVGEDAAEKNRARFALLDLLVPRVQRVRMLGTAALHLALVADGSLDASIMFSNKPWDTSGGVVIAREAGALVLDAEGNNHTVASTATVAVTPALSEALIPLIHQATRA</sequence>
<name>A0A561BLZ5_9ACTN</name>
<evidence type="ECO:0000256" key="4">
    <source>
        <dbReference type="PIRSR" id="PIRSR600760-2"/>
    </source>
</evidence>
<dbReference type="PANTHER" id="PTHR20854">
    <property type="entry name" value="INOSITOL MONOPHOSPHATASE"/>
    <property type="match status" value="1"/>
</dbReference>
<reference evidence="5 6" key="1">
    <citation type="submission" date="2019-06" db="EMBL/GenBank/DDBJ databases">
        <title>Sequencing the genomes of 1000 actinobacteria strains.</title>
        <authorList>
            <person name="Klenk H.-P."/>
        </authorList>
    </citation>
    <scope>NUCLEOTIDE SEQUENCE [LARGE SCALE GENOMIC DNA]</scope>
    <source>
        <strain evidence="5 6">DSM 24683</strain>
    </source>
</reference>
<dbReference type="GO" id="GO:0046872">
    <property type="term" value="F:metal ion binding"/>
    <property type="evidence" value="ECO:0007669"/>
    <property type="project" value="UniProtKB-KW"/>
</dbReference>
<dbReference type="Gene3D" id="3.30.540.10">
    <property type="entry name" value="Fructose-1,6-Bisphosphatase, subunit A, domain 1"/>
    <property type="match status" value="1"/>
</dbReference>
<comment type="caution">
    <text evidence="5">The sequence shown here is derived from an EMBL/GenBank/DDBJ whole genome shotgun (WGS) entry which is preliminary data.</text>
</comment>
<dbReference type="GO" id="GO:0007165">
    <property type="term" value="P:signal transduction"/>
    <property type="evidence" value="ECO:0007669"/>
    <property type="project" value="TreeGrafter"/>
</dbReference>
<evidence type="ECO:0000256" key="3">
    <source>
        <dbReference type="ARBA" id="ARBA00022842"/>
    </source>
</evidence>
<feature type="binding site" evidence="4">
    <location>
        <position position="82"/>
    </location>
    <ligand>
        <name>Mg(2+)</name>
        <dbReference type="ChEBI" id="CHEBI:18420"/>
        <label>1</label>
        <note>catalytic</note>
    </ligand>
</feature>
<proteinExistence type="predicted"/>
<dbReference type="AlphaFoldDB" id="A0A561BLZ5"/>
<accession>A0A561BLZ5</accession>